<dbReference type="InParanoid" id="A0A2K1IIX6"/>
<accession>A0A2K1IIX6</accession>
<evidence type="ECO:0000313" key="2">
    <source>
        <dbReference type="EnsemblPlants" id="PAC:32948626.CDS.1"/>
    </source>
</evidence>
<dbReference type="Proteomes" id="UP000006727">
    <property type="component" value="Chromosome 23"/>
</dbReference>
<protein>
    <recommendedName>
        <fullName evidence="4">ATP-dependent DNA helicase</fullName>
    </recommendedName>
</protein>
<evidence type="ECO:0000313" key="3">
    <source>
        <dbReference type="Proteomes" id="UP000006727"/>
    </source>
</evidence>
<dbReference type="AlphaFoldDB" id="A0A2K1IIX6"/>
<evidence type="ECO:0008006" key="4">
    <source>
        <dbReference type="Google" id="ProtNLM"/>
    </source>
</evidence>
<reference evidence="1 3" key="2">
    <citation type="journal article" date="2018" name="Plant J.">
        <title>The Physcomitrella patens chromosome-scale assembly reveals moss genome structure and evolution.</title>
        <authorList>
            <person name="Lang D."/>
            <person name="Ullrich K.K."/>
            <person name="Murat F."/>
            <person name="Fuchs J."/>
            <person name="Jenkins J."/>
            <person name="Haas F.B."/>
            <person name="Piednoel M."/>
            <person name="Gundlach H."/>
            <person name="Van Bel M."/>
            <person name="Meyberg R."/>
            <person name="Vives C."/>
            <person name="Morata J."/>
            <person name="Symeonidi A."/>
            <person name="Hiss M."/>
            <person name="Muchero W."/>
            <person name="Kamisugi Y."/>
            <person name="Saleh O."/>
            <person name="Blanc G."/>
            <person name="Decker E.L."/>
            <person name="van Gessel N."/>
            <person name="Grimwood J."/>
            <person name="Hayes R.D."/>
            <person name="Graham S.W."/>
            <person name="Gunter L.E."/>
            <person name="McDaniel S.F."/>
            <person name="Hoernstein S.N.W."/>
            <person name="Larsson A."/>
            <person name="Li F.W."/>
            <person name="Perroud P.F."/>
            <person name="Phillips J."/>
            <person name="Ranjan P."/>
            <person name="Rokshar D.S."/>
            <person name="Rothfels C.J."/>
            <person name="Schneider L."/>
            <person name="Shu S."/>
            <person name="Stevenson D.W."/>
            <person name="Thummler F."/>
            <person name="Tillich M."/>
            <person name="Villarreal Aguilar J.C."/>
            <person name="Widiez T."/>
            <person name="Wong G.K."/>
            <person name="Wymore A."/>
            <person name="Zhang Y."/>
            <person name="Zimmer A.D."/>
            <person name="Quatrano R.S."/>
            <person name="Mayer K.F.X."/>
            <person name="Goodstein D."/>
            <person name="Casacuberta J.M."/>
            <person name="Vandepoele K."/>
            <person name="Reski R."/>
            <person name="Cuming A.C."/>
            <person name="Tuskan G.A."/>
            <person name="Maumus F."/>
            <person name="Salse J."/>
            <person name="Schmutz J."/>
            <person name="Rensing S.A."/>
        </authorList>
    </citation>
    <scope>NUCLEOTIDE SEQUENCE [LARGE SCALE GENOMIC DNA]</scope>
    <source>
        <strain evidence="2 3">cv. Gransden 2004</strain>
    </source>
</reference>
<organism evidence="1">
    <name type="scientific">Physcomitrium patens</name>
    <name type="common">Spreading-leaved earth moss</name>
    <name type="synonym">Physcomitrella patens</name>
    <dbReference type="NCBI Taxonomy" id="3218"/>
    <lineage>
        <taxon>Eukaryota</taxon>
        <taxon>Viridiplantae</taxon>
        <taxon>Streptophyta</taxon>
        <taxon>Embryophyta</taxon>
        <taxon>Bryophyta</taxon>
        <taxon>Bryophytina</taxon>
        <taxon>Bryopsida</taxon>
        <taxon>Funariidae</taxon>
        <taxon>Funariales</taxon>
        <taxon>Funariaceae</taxon>
        <taxon>Physcomitrium</taxon>
    </lineage>
</organism>
<reference evidence="2" key="3">
    <citation type="submission" date="2020-12" db="UniProtKB">
        <authorList>
            <consortium name="EnsemblPlants"/>
        </authorList>
    </citation>
    <scope>IDENTIFICATION</scope>
</reference>
<dbReference type="Gramene" id="Pp3c23_11220V3.1">
    <property type="protein sequence ID" value="PAC:32948626.CDS.1"/>
    <property type="gene ID" value="Pp3c23_11220"/>
</dbReference>
<name>A0A2K1IIX6_PHYPA</name>
<keyword evidence="3" id="KW-1185">Reference proteome</keyword>
<dbReference type="EMBL" id="ABEU02000023">
    <property type="protein sequence ID" value="PNR29223.1"/>
    <property type="molecule type" value="Genomic_DNA"/>
</dbReference>
<gene>
    <name evidence="1" type="ORF">PHYPA_027915</name>
</gene>
<evidence type="ECO:0000313" key="1">
    <source>
        <dbReference type="EMBL" id="PNR29223.1"/>
    </source>
</evidence>
<reference evidence="1 3" key="1">
    <citation type="journal article" date="2008" name="Science">
        <title>The Physcomitrella genome reveals evolutionary insights into the conquest of land by plants.</title>
        <authorList>
            <person name="Rensing S."/>
            <person name="Lang D."/>
            <person name="Zimmer A."/>
            <person name="Terry A."/>
            <person name="Salamov A."/>
            <person name="Shapiro H."/>
            <person name="Nishiyama T."/>
            <person name="Perroud P.-F."/>
            <person name="Lindquist E."/>
            <person name="Kamisugi Y."/>
            <person name="Tanahashi T."/>
            <person name="Sakakibara K."/>
            <person name="Fujita T."/>
            <person name="Oishi K."/>
            <person name="Shin-I T."/>
            <person name="Kuroki Y."/>
            <person name="Toyoda A."/>
            <person name="Suzuki Y."/>
            <person name="Hashimoto A."/>
            <person name="Yamaguchi K."/>
            <person name="Sugano A."/>
            <person name="Kohara Y."/>
            <person name="Fujiyama A."/>
            <person name="Anterola A."/>
            <person name="Aoki S."/>
            <person name="Ashton N."/>
            <person name="Barbazuk W.B."/>
            <person name="Barker E."/>
            <person name="Bennetzen J."/>
            <person name="Bezanilla M."/>
            <person name="Blankenship R."/>
            <person name="Cho S.H."/>
            <person name="Dutcher S."/>
            <person name="Estelle M."/>
            <person name="Fawcett J.A."/>
            <person name="Gundlach H."/>
            <person name="Hanada K."/>
            <person name="Heyl A."/>
            <person name="Hicks K.A."/>
            <person name="Hugh J."/>
            <person name="Lohr M."/>
            <person name="Mayer K."/>
            <person name="Melkozernov A."/>
            <person name="Murata T."/>
            <person name="Nelson D."/>
            <person name="Pils B."/>
            <person name="Prigge M."/>
            <person name="Reiss B."/>
            <person name="Renner T."/>
            <person name="Rombauts S."/>
            <person name="Rushton P."/>
            <person name="Sanderfoot A."/>
            <person name="Schween G."/>
            <person name="Shiu S.-H."/>
            <person name="Stueber K."/>
            <person name="Theodoulou F.L."/>
            <person name="Tu H."/>
            <person name="Van de Peer Y."/>
            <person name="Verrier P.J."/>
            <person name="Waters E."/>
            <person name="Wood A."/>
            <person name="Yang L."/>
            <person name="Cove D."/>
            <person name="Cuming A."/>
            <person name="Hasebe M."/>
            <person name="Lucas S."/>
            <person name="Mishler D.B."/>
            <person name="Reski R."/>
            <person name="Grigoriev I."/>
            <person name="Quatrano R.S."/>
            <person name="Boore J.L."/>
        </authorList>
    </citation>
    <scope>NUCLEOTIDE SEQUENCE [LARGE SCALE GENOMIC DNA]</scope>
    <source>
        <strain evidence="2 3">cv. Gransden 2004</strain>
    </source>
</reference>
<proteinExistence type="predicted"/>
<sequence>MTINKVQGQTMSTIGSYLLQPMFTHKQLFVGL</sequence>
<dbReference type="EnsemblPlants" id="Pp3c23_11220V3.1">
    <property type="protein sequence ID" value="PAC:32948626.CDS.1"/>
    <property type="gene ID" value="Pp3c23_11220"/>
</dbReference>